<comment type="caution">
    <text evidence="1">The sequence shown here is derived from an EMBL/GenBank/DDBJ whole genome shotgun (WGS) entry which is preliminary data.</text>
</comment>
<evidence type="ECO:0000313" key="2">
    <source>
        <dbReference type="Proteomes" id="UP000790347"/>
    </source>
</evidence>
<organism evidence="1 2">
    <name type="scientific">Dermatophagoides farinae</name>
    <name type="common">American house dust mite</name>
    <dbReference type="NCBI Taxonomy" id="6954"/>
    <lineage>
        <taxon>Eukaryota</taxon>
        <taxon>Metazoa</taxon>
        <taxon>Ecdysozoa</taxon>
        <taxon>Arthropoda</taxon>
        <taxon>Chelicerata</taxon>
        <taxon>Arachnida</taxon>
        <taxon>Acari</taxon>
        <taxon>Acariformes</taxon>
        <taxon>Sarcoptiformes</taxon>
        <taxon>Astigmata</taxon>
        <taxon>Psoroptidia</taxon>
        <taxon>Analgoidea</taxon>
        <taxon>Pyroglyphidae</taxon>
        <taxon>Dermatophagoidinae</taxon>
        <taxon>Dermatophagoides</taxon>
    </lineage>
</organism>
<dbReference type="Proteomes" id="UP000790347">
    <property type="component" value="Unassembled WGS sequence"/>
</dbReference>
<reference evidence="1" key="2">
    <citation type="journal article" date="2022" name="Res Sq">
        <title>Comparative Genomics Reveals Insights into the Divergent Evolution of Astigmatic Mites and Household Pest Adaptations.</title>
        <authorList>
            <person name="Xiong Q."/>
            <person name="Wan A.T.-Y."/>
            <person name="Liu X.-Y."/>
            <person name="Fung C.S.-H."/>
            <person name="Xiao X."/>
            <person name="Malainual N."/>
            <person name="Hou J."/>
            <person name="Wang L."/>
            <person name="Wang M."/>
            <person name="Yang K."/>
            <person name="Cui Y."/>
            <person name="Leung E."/>
            <person name="Nong W."/>
            <person name="Shin S.-K."/>
            <person name="Au S."/>
            <person name="Jeong K.Y."/>
            <person name="Chew F.T."/>
            <person name="Hui J."/>
            <person name="Leung T.F."/>
            <person name="Tungtrongchitr A."/>
            <person name="Zhong N."/>
            <person name="Liu Z."/>
            <person name="Tsui S."/>
        </authorList>
    </citation>
    <scope>NUCLEOTIDE SEQUENCE</scope>
    <source>
        <strain evidence="1">Derf</strain>
        <tissue evidence="1">Whole organism</tissue>
    </source>
</reference>
<sequence length="132" mass="15659">MEQLQLLSSLSISDIKKFDGTNFKFWLDEIKLWCDGCGFSDLLEITSIKNVNADKKKKLKMLRARILCFIREDIREAFLEYDLPSEIIDQLKNRFDKQNHICVCMRQHHQYFDLKFDCFNSTVLTLIESILT</sequence>
<name>A0A922L7I4_DERFA</name>
<gene>
    <name evidence="1" type="ORF">DERF_006263</name>
</gene>
<dbReference type="AlphaFoldDB" id="A0A922L7I4"/>
<evidence type="ECO:0000313" key="1">
    <source>
        <dbReference type="EMBL" id="KAH9522699.1"/>
    </source>
</evidence>
<proteinExistence type="predicted"/>
<reference evidence="1" key="1">
    <citation type="submission" date="2013-05" db="EMBL/GenBank/DDBJ databases">
        <authorList>
            <person name="Yim A.K.Y."/>
            <person name="Chan T.F."/>
            <person name="Ji K.M."/>
            <person name="Liu X.Y."/>
            <person name="Zhou J.W."/>
            <person name="Li R.Q."/>
            <person name="Yang K.Y."/>
            <person name="Li J."/>
            <person name="Li M."/>
            <person name="Law P.T.W."/>
            <person name="Wu Y.L."/>
            <person name="Cai Z.L."/>
            <person name="Qin H."/>
            <person name="Bao Y."/>
            <person name="Leung R.K.K."/>
            <person name="Ng P.K.S."/>
            <person name="Zou J."/>
            <person name="Zhong X.J."/>
            <person name="Ran P.X."/>
            <person name="Zhong N.S."/>
            <person name="Liu Z.G."/>
            <person name="Tsui S.K.W."/>
        </authorList>
    </citation>
    <scope>NUCLEOTIDE SEQUENCE</scope>
    <source>
        <strain evidence="1">Derf</strain>
        <tissue evidence="1">Whole organism</tissue>
    </source>
</reference>
<accession>A0A922L7I4</accession>
<dbReference type="EMBL" id="ASGP02000002">
    <property type="protein sequence ID" value="KAH9522699.1"/>
    <property type="molecule type" value="Genomic_DNA"/>
</dbReference>
<protein>
    <submittedName>
        <fullName evidence="1">Uncharacterized protein</fullName>
    </submittedName>
</protein>
<keyword evidence="2" id="KW-1185">Reference proteome</keyword>